<sequence>MCFYLTNSANQTSIQLSRGPPINPHWLSMMLSAIVRGNSIYDTVTNGYGSPFFSVVEAKPHLDSVIGTVSLEDALDLSITSANPQGSSRTFEFRVPANPTNAVKLEDFTLDPAKNLPGTLTRVHFLGIFQFTGSPILHLHESMQDISMSAPTISQLDQTKQQFGRLFSRLEALADICDIHLLETWKELQTPLGTIKIAPNGSVLMDSQVWDQIKTTIKELDELDEGNSLGQQVQQFQMALYHHALSSEAPLYEPAAMKAFTQKHSPEAKFCNKLPLSICSNFIIGPRSQKASTLQKDEGLFLQHHGASRTAINSGRILGFSTSPRNIDSHKKALITKYPDILTRKVILATEKGFLIVQLLDDFHNILTVRLPTNLKLSLATHMASGLLDIHPSIPAVPIPTRDTKHSQVIVTIGNKNKICREGIVLDYIKELFQRPVLSRMYLETNHQCISPKYIQQQLKELRVYSGFSHDELCTLESTNLIDEFEQSLKIMEDYKSAIDHIFLCCPQLEHYLKKIVVPAPWDWPTWFYQKKLIAQEVNADASFLSVIPEQGPFHVFLNLQEDVVTIYDFLFKKVYKETFGSDLPNKPKPFRVSLVITAVFLAWGKLRNKVLLKFKLCKDIEYASILFLLDEVVPISFFHYPVTFRSGDMESYITMMLKLSLLFIIWKRHHYDRSTLSMLSDFSFHKQHFSQYHELKKKWIALITEKKVEIWHSVLRSFISSYDSASQIGTKPCHLLHQRQNSSFITI</sequence>
<evidence type="ECO:0000313" key="2">
    <source>
        <dbReference type="Proteomes" id="UP000001593"/>
    </source>
</evidence>
<evidence type="ECO:0000313" key="1">
    <source>
        <dbReference type="EMBL" id="EDO50011.1"/>
    </source>
</evidence>
<protein>
    <submittedName>
        <fullName evidence="1">Uncharacterized protein</fullName>
    </submittedName>
</protein>
<name>A7RF15_NEMVE</name>
<dbReference type="Proteomes" id="UP000001593">
    <property type="component" value="Unassembled WGS sequence"/>
</dbReference>
<dbReference type="STRING" id="45351.A7RF15"/>
<reference evidence="1 2" key="1">
    <citation type="journal article" date="2007" name="Science">
        <title>Sea anemone genome reveals ancestral eumetazoan gene repertoire and genomic organization.</title>
        <authorList>
            <person name="Putnam N.H."/>
            <person name="Srivastava M."/>
            <person name="Hellsten U."/>
            <person name="Dirks B."/>
            <person name="Chapman J."/>
            <person name="Salamov A."/>
            <person name="Terry A."/>
            <person name="Shapiro H."/>
            <person name="Lindquist E."/>
            <person name="Kapitonov V.V."/>
            <person name="Jurka J."/>
            <person name="Genikhovich G."/>
            <person name="Grigoriev I.V."/>
            <person name="Lucas S.M."/>
            <person name="Steele R.E."/>
            <person name="Finnerty J.R."/>
            <person name="Technau U."/>
            <person name="Martindale M.Q."/>
            <person name="Rokhsar D.S."/>
        </authorList>
    </citation>
    <scope>NUCLEOTIDE SEQUENCE [LARGE SCALE GENOMIC DNA]</scope>
    <source>
        <strain evidence="2">CH2 X CH6</strain>
    </source>
</reference>
<keyword evidence="2" id="KW-1185">Reference proteome</keyword>
<dbReference type="InParanoid" id="A7RF15"/>
<organism evidence="1 2">
    <name type="scientific">Nematostella vectensis</name>
    <name type="common">Starlet sea anemone</name>
    <dbReference type="NCBI Taxonomy" id="45351"/>
    <lineage>
        <taxon>Eukaryota</taxon>
        <taxon>Metazoa</taxon>
        <taxon>Cnidaria</taxon>
        <taxon>Anthozoa</taxon>
        <taxon>Hexacorallia</taxon>
        <taxon>Actiniaria</taxon>
        <taxon>Edwardsiidae</taxon>
        <taxon>Nematostella</taxon>
    </lineage>
</organism>
<accession>A7RF15</accession>
<dbReference type="HOGENOM" id="CLU_371866_0_0_1"/>
<dbReference type="AlphaFoldDB" id="A7RF15"/>
<gene>
    <name evidence="1" type="ORF">NEMVEDRAFT_v1g237770</name>
</gene>
<dbReference type="PhylomeDB" id="A7RF15"/>
<dbReference type="EMBL" id="DS469507">
    <property type="protein sequence ID" value="EDO50011.1"/>
    <property type="molecule type" value="Genomic_DNA"/>
</dbReference>
<proteinExistence type="predicted"/>